<keyword evidence="1" id="KW-0489">Methyltransferase</keyword>
<keyword evidence="4" id="KW-0378">Hydrolase</keyword>
<evidence type="ECO:0000259" key="7">
    <source>
        <dbReference type="SMART" id="SM00487"/>
    </source>
</evidence>
<dbReference type="SUPFAM" id="SSF53335">
    <property type="entry name" value="S-adenosyl-L-methionine-dependent methyltransferases"/>
    <property type="match status" value="1"/>
</dbReference>
<feature type="domain" description="Helicase ATP-binding" evidence="7">
    <location>
        <begin position="1170"/>
        <end position="1523"/>
    </location>
</feature>
<feature type="compositionally biased region" description="Basic and acidic residues" evidence="6">
    <location>
        <begin position="17"/>
        <end position="38"/>
    </location>
</feature>
<dbReference type="SUPFAM" id="SSF52540">
    <property type="entry name" value="P-loop containing nucleoside triphosphate hydrolases"/>
    <property type="match status" value="1"/>
</dbReference>
<evidence type="ECO:0000313" key="9">
    <source>
        <dbReference type="Proteomes" id="UP000239156"/>
    </source>
</evidence>
<dbReference type="GO" id="GO:0016787">
    <property type="term" value="F:hydrolase activity"/>
    <property type="evidence" value="ECO:0007669"/>
    <property type="project" value="UniProtKB-KW"/>
</dbReference>
<evidence type="ECO:0000313" key="8">
    <source>
        <dbReference type="EMBL" id="POW07105.1"/>
    </source>
</evidence>
<dbReference type="PANTHER" id="PTHR45626:SF26">
    <property type="entry name" value="FAMILY HELICASE, PUTATIVE (AFU_ORTHOLOGUE AFUA_2G09120)-RELATED"/>
    <property type="match status" value="1"/>
</dbReference>
<dbReference type="GO" id="GO:0032259">
    <property type="term" value="P:methylation"/>
    <property type="evidence" value="ECO:0007669"/>
    <property type="project" value="UniProtKB-KW"/>
</dbReference>
<dbReference type="VEuPathDB" id="FungiDB:PSHT_01345"/>
<dbReference type="GO" id="GO:0008094">
    <property type="term" value="F:ATP-dependent activity, acting on DNA"/>
    <property type="evidence" value="ECO:0007669"/>
    <property type="project" value="TreeGrafter"/>
</dbReference>
<feature type="compositionally biased region" description="Basic and acidic residues" evidence="6">
    <location>
        <begin position="2196"/>
        <end position="2205"/>
    </location>
</feature>
<keyword evidence="3" id="KW-0547">Nucleotide-binding</keyword>
<feature type="compositionally biased region" description="Basic residues" evidence="6">
    <location>
        <begin position="1686"/>
        <end position="1695"/>
    </location>
</feature>
<keyword evidence="2" id="KW-0808">Transferase</keyword>
<evidence type="ECO:0000256" key="2">
    <source>
        <dbReference type="ARBA" id="ARBA00022679"/>
    </source>
</evidence>
<dbReference type="Gene3D" id="3.40.50.10810">
    <property type="entry name" value="Tandem AAA-ATPase domain"/>
    <property type="match status" value="1"/>
</dbReference>
<sequence>MHSVQSSSASPNAETHPAAELKDTKKSDGARTVSDSKRKFVNKNSDPKEAKSAKQITKQSEEPLRSSTVKVVVPILRDLPRRNLPTSLNDSPPAKNEDEDSSFSDPLSDDDEPIVSPPKRSTAKPSNTLGNFIKKDLSKTLKRKPTKIRGPTKREKETIDKTKLARPTEIPDMFLDMVKNRPEFKDTIEHNIGGRPLRVATMCSGTESPLLALGLIAESVKQLDKDFRVQHVFSCEIEPFKQAYIERNFQPPILFRDVCELGEDEATTAYGAKVPVPTDVDMLVAGTSCVDYSGLNNQKKTIDAGGESGWTFHGMLKWVENSQPSIIILENVCNAPWPKVRETFESIGYDAEFSRFDTKHYYIPHTRTRVYLIATPKKLRTSKQLNIPGSWLTLVSQMARPASAPLEALMFHQDDPLVHRARQELVFIKANKDGQGRQATDRTRCESRHARQRAEEQLGDKRPLTAWQDGPVCKVIDGGWNDWANAQTERVVDLMDINTLRQVKDGVDVLYKTLIWNLSQNIDWMTGSGKFGLTPCLTPNMIAYVTNRGGPLIGREAVSLQGIPLSGLLLTKESEDQLADLAGNAMSTTVVASAMMAALILTVPRIGKSIKSADVEMEEVIQVKPEDCITGHEDLSSYPLDLSKTCPIKRRFFQSATASAQLCICGGRSEQHPRRSNVPNLWLHFLPNLRQPQHNYQIRDSERLSPLLAEAAKLEVDVNEKDWKLINKAVLTATSDIELHFTSLKRQAIWVATFDAPLAALELRLDPLLPEWRLTIKPDKTLPIKSPQRLVLNTPVARMRISRDVADLISGRWQFQLPVNQSFDLKLKGTGELVPGWRKDMGLVTEDAKADDWWSHLAISTPDVARKYLNRPLDGTWKLHSECGTAQSMLHRKESTAEDEGLPPLYLFLDPTRSGDPVDDCAVFSIDHSKLDYGVVRPIVATLDPSWRPNLDKSANIKCNVLSKWIEAPGLSLSVALHTDAKAEANVTDGVYHIPPNGVSVKLDENGCEKANVVMACKVPLPINQYDAVWGNGPWREIDVPHEGERAFQALAWIIEHIPPPESLSQWSSISDSKQCATNCQRCAPSPPTVQWLLKQNNTKSTFVPHEDIVEAGRYEQALKTRPAPFVTHLRLIDGCGEMKIVPHSLLRPKYNFHLRSNKNDPPAEEPEQFVIPLRPEQLRSLSWMLSQEKLDEGIHHTFIEEEIAEAALLPLGWRAEGKAERPVLIRGGVLADEVGYGKTAITIGLICSTLNDKPPEIPKAQTQGHIRLNATLIVVPTHRSGQWPTEFSKFTGKKTTKVHRIINMTDLNSTRISDLQEADVVVVSETLFGSQIYWNNLSHLGGTREIHVEILTDEDGGAGSMQEAITETKGKLERAESARQLQTKRLKGAAYAKKHASEGAKKEEDDDSEDFSLPPPKKKRLSSGKAKAEKMHGGDVWKLSSDASDDWTQMHCPPLHMFYWRRRVIDESTYLGGQEQLAVGTIKSHSTWVLSGTPPVANFTEIKSHGRFPNKGTGASQTKTQALPKERHRRFPRKGMGPSLGKARTLPKEKCRRFPRKGTGASQGKAQALPKERHRRFPRKGTDASQGKVQALLKERHRRFPRKGTGASQGKAQALPKKRRRRFPRKGAGASQGKAQTLLKERRRRFSRKGAGASQGKAQALLKEWPWHFPRKGTGASQGEGRASPKGRHRRFSRKGTGASQGEARALPKERHGRFPRKGMGASQGKARALPKERRRRFPKKGAGASQGKARTLPKERHGRVPRRGRGVSQGKAQALPKERQKGTGASQGRARMLPKEKRRRSSRKGTDCSQGKAQALLKKRHRRFPRKGVGTSQGKAQAFPKERHGRFPRKGTGASQGKAQALLKEWHWHFPRKDTGASQGKARTLPKERRRRFPRKSAGVSQGKAQALLKERHRRFPRKGTGASQGKAQGKARALPKERQGRFPRKGMGVSQGKAQAFPKERHGHFPRKGTGISQGKHRRSSRKGTDASQGKARALPKERHGRFPRKGAGASQGMALALPKERHGRFPRNGTDASQGKAQALPKEKCRRFPRKGVGTSQGKAWALPKERHGRFPRKGTDASQRKAQASPKESAGAPQGMARNLPKEKRRRFSRRGTDASQGKAWALPKERHGCFPRKGTGASQGKAQALLKERRRRFPRKSAGASQGEAQALPKERRRRFPRKGTGASQGEGRALLKERDGQVPREGTGASHR</sequence>
<dbReference type="GO" id="GO:0006281">
    <property type="term" value="P:DNA repair"/>
    <property type="evidence" value="ECO:0007669"/>
    <property type="project" value="TreeGrafter"/>
</dbReference>
<feature type="compositionally biased region" description="Basic residues" evidence="6">
    <location>
        <begin position="1758"/>
        <end position="1767"/>
    </location>
</feature>
<feature type="compositionally biased region" description="Basic and acidic residues" evidence="6">
    <location>
        <begin position="1367"/>
        <end position="1378"/>
    </location>
</feature>
<evidence type="ECO:0000256" key="4">
    <source>
        <dbReference type="ARBA" id="ARBA00022801"/>
    </source>
</evidence>
<dbReference type="InterPro" id="IPR050628">
    <property type="entry name" value="SNF2_RAD54_helicase_TF"/>
</dbReference>
<gene>
    <name evidence="8" type="ORF">PSTT_08514</name>
</gene>
<feature type="compositionally biased region" description="Low complexity" evidence="6">
    <location>
        <begin position="1650"/>
        <end position="1661"/>
    </location>
</feature>
<comment type="caution">
    <text evidence="8">The sequence shown here is derived from an EMBL/GenBank/DDBJ whole genome shotgun (WGS) entry which is preliminary data.</text>
</comment>
<keyword evidence="9" id="KW-1185">Reference proteome</keyword>
<dbReference type="Gene3D" id="3.40.50.150">
    <property type="entry name" value="Vaccinia Virus protein VP39"/>
    <property type="match status" value="1"/>
</dbReference>
<evidence type="ECO:0000256" key="1">
    <source>
        <dbReference type="ARBA" id="ARBA00022603"/>
    </source>
</evidence>
<dbReference type="Proteomes" id="UP000239156">
    <property type="component" value="Unassembled WGS sequence"/>
</dbReference>
<feature type="region of interest" description="Disordered" evidence="6">
    <location>
        <begin position="1"/>
        <end position="161"/>
    </location>
</feature>
<evidence type="ECO:0000256" key="6">
    <source>
        <dbReference type="SAM" id="MobiDB-lite"/>
    </source>
</evidence>
<feature type="compositionally biased region" description="Basic residues" evidence="6">
    <location>
        <begin position="1819"/>
        <end position="1828"/>
    </location>
</feature>
<feature type="compositionally biased region" description="Polar residues" evidence="6">
    <location>
        <begin position="1"/>
        <end position="13"/>
    </location>
</feature>
<dbReference type="VEuPathDB" id="FungiDB:PSTT_08514"/>
<accession>A0A2S4VCB2</accession>
<dbReference type="InterPro" id="IPR029063">
    <property type="entry name" value="SAM-dependent_MTases_sf"/>
</dbReference>
<dbReference type="InterPro" id="IPR038718">
    <property type="entry name" value="SNF2-like_sf"/>
</dbReference>
<feature type="region of interest" description="Disordered" evidence="6">
    <location>
        <begin position="1355"/>
        <end position="1433"/>
    </location>
</feature>
<dbReference type="GO" id="GO:0005634">
    <property type="term" value="C:nucleus"/>
    <property type="evidence" value="ECO:0007669"/>
    <property type="project" value="TreeGrafter"/>
</dbReference>
<keyword evidence="5" id="KW-0067">ATP-binding</keyword>
<feature type="compositionally biased region" description="Acidic residues" evidence="6">
    <location>
        <begin position="97"/>
        <end position="113"/>
    </location>
</feature>
<feature type="region of interest" description="Disordered" evidence="6">
    <location>
        <begin position="435"/>
        <end position="458"/>
    </location>
</feature>
<name>A0A2S4VCB2_9BASI</name>
<dbReference type="InterPro" id="IPR000330">
    <property type="entry name" value="SNF2_N"/>
</dbReference>
<dbReference type="GO" id="GO:0005524">
    <property type="term" value="F:ATP binding"/>
    <property type="evidence" value="ECO:0007669"/>
    <property type="project" value="UniProtKB-KW"/>
</dbReference>
<reference evidence="8" key="1">
    <citation type="submission" date="2017-12" db="EMBL/GenBank/DDBJ databases">
        <title>Gene loss provides genomic basis for host adaptation in cereal stripe rust fungi.</title>
        <authorList>
            <person name="Xia C."/>
        </authorList>
    </citation>
    <scope>NUCLEOTIDE SEQUENCE [LARGE SCALE GENOMIC DNA]</scope>
    <source>
        <strain evidence="8">93-210</strain>
    </source>
</reference>
<protein>
    <recommendedName>
        <fullName evidence="7">Helicase ATP-binding domain-containing protein</fullName>
    </recommendedName>
</protein>
<dbReference type="InterPro" id="IPR027417">
    <property type="entry name" value="P-loop_NTPase"/>
</dbReference>
<organism evidence="8 9">
    <name type="scientific">Puccinia striiformis</name>
    <dbReference type="NCBI Taxonomy" id="27350"/>
    <lineage>
        <taxon>Eukaryota</taxon>
        <taxon>Fungi</taxon>
        <taxon>Dikarya</taxon>
        <taxon>Basidiomycota</taxon>
        <taxon>Pucciniomycotina</taxon>
        <taxon>Pucciniomycetes</taxon>
        <taxon>Pucciniales</taxon>
        <taxon>Pucciniaceae</taxon>
        <taxon>Puccinia</taxon>
    </lineage>
</organism>
<feature type="region of interest" description="Disordered" evidence="6">
    <location>
        <begin position="1505"/>
        <end position="2215"/>
    </location>
</feature>
<dbReference type="EMBL" id="PKSL01000078">
    <property type="protein sequence ID" value="POW07105.1"/>
    <property type="molecule type" value="Genomic_DNA"/>
</dbReference>
<proteinExistence type="predicted"/>
<feature type="compositionally biased region" description="Basic residues" evidence="6">
    <location>
        <begin position="1617"/>
        <end position="1626"/>
    </location>
</feature>
<dbReference type="Pfam" id="PF00176">
    <property type="entry name" value="SNF2-rel_dom"/>
    <property type="match status" value="1"/>
</dbReference>
<dbReference type="InterPro" id="IPR014001">
    <property type="entry name" value="Helicase_ATP-bd"/>
</dbReference>
<dbReference type="SMART" id="SM00487">
    <property type="entry name" value="DEXDc"/>
    <property type="match status" value="1"/>
</dbReference>
<dbReference type="GO" id="GO:0008168">
    <property type="term" value="F:methyltransferase activity"/>
    <property type="evidence" value="ECO:0007669"/>
    <property type="project" value="UniProtKB-KW"/>
</dbReference>
<feature type="compositionally biased region" description="Basic residues" evidence="6">
    <location>
        <begin position="140"/>
        <end position="151"/>
    </location>
</feature>
<dbReference type="InterPro" id="IPR001525">
    <property type="entry name" value="C5_MeTfrase"/>
</dbReference>
<evidence type="ECO:0000256" key="5">
    <source>
        <dbReference type="ARBA" id="ARBA00022840"/>
    </source>
</evidence>
<evidence type="ECO:0000256" key="3">
    <source>
        <dbReference type="ARBA" id="ARBA00022741"/>
    </source>
</evidence>
<feature type="compositionally biased region" description="Basic and acidic residues" evidence="6">
    <location>
        <begin position="152"/>
        <end position="161"/>
    </location>
</feature>
<dbReference type="Pfam" id="PF00145">
    <property type="entry name" value="DNA_methylase"/>
    <property type="match status" value="1"/>
</dbReference>
<dbReference type="PANTHER" id="PTHR45626">
    <property type="entry name" value="TRANSCRIPTION TERMINATION FACTOR 2-RELATED"/>
    <property type="match status" value="1"/>
</dbReference>
<feature type="compositionally biased region" description="Basic and acidic residues" evidence="6">
    <location>
        <begin position="1866"/>
        <end position="1877"/>
    </location>
</feature>